<dbReference type="AlphaFoldDB" id="A0A3N1HSM6"/>
<dbReference type="Gene3D" id="1.20.58.340">
    <property type="entry name" value="Magnesium transport protein CorA, transmembrane region"/>
    <property type="match status" value="2"/>
</dbReference>
<dbReference type="OrthoDB" id="9803416at2"/>
<dbReference type="SUPFAM" id="SSF144083">
    <property type="entry name" value="Magnesium transport protein CorA, transmembrane region"/>
    <property type="match status" value="1"/>
</dbReference>
<dbReference type="EMBL" id="RJKN01000001">
    <property type="protein sequence ID" value="ROP45487.1"/>
    <property type="molecule type" value="Genomic_DNA"/>
</dbReference>
<evidence type="ECO:0000256" key="6">
    <source>
        <dbReference type="ARBA" id="ARBA00022842"/>
    </source>
</evidence>
<evidence type="ECO:0000256" key="12">
    <source>
        <dbReference type="SAM" id="MobiDB-lite"/>
    </source>
</evidence>
<dbReference type="GO" id="GO:0015095">
    <property type="term" value="F:magnesium ion transmembrane transporter activity"/>
    <property type="evidence" value="ECO:0007669"/>
    <property type="project" value="TreeGrafter"/>
</dbReference>
<dbReference type="GO" id="GO:0050897">
    <property type="term" value="F:cobalt ion binding"/>
    <property type="evidence" value="ECO:0007669"/>
    <property type="project" value="TreeGrafter"/>
</dbReference>
<keyword evidence="3" id="KW-0813">Transport</keyword>
<evidence type="ECO:0000256" key="7">
    <source>
        <dbReference type="ARBA" id="ARBA00022989"/>
    </source>
</evidence>
<dbReference type="GO" id="GO:0005886">
    <property type="term" value="C:plasma membrane"/>
    <property type="evidence" value="ECO:0007669"/>
    <property type="project" value="UniProtKB-SubCell"/>
</dbReference>
<dbReference type="InterPro" id="IPR045861">
    <property type="entry name" value="CorA_cytoplasmic_dom"/>
</dbReference>
<dbReference type="PANTHER" id="PTHR46494">
    <property type="entry name" value="CORA FAMILY METAL ION TRANSPORTER (EUROFUNG)"/>
    <property type="match status" value="1"/>
</dbReference>
<organism evidence="14 15">
    <name type="scientific">Pseudokineococcus lusitanus</name>
    <dbReference type="NCBI Taxonomy" id="763993"/>
    <lineage>
        <taxon>Bacteria</taxon>
        <taxon>Bacillati</taxon>
        <taxon>Actinomycetota</taxon>
        <taxon>Actinomycetes</taxon>
        <taxon>Kineosporiales</taxon>
        <taxon>Kineosporiaceae</taxon>
        <taxon>Pseudokineococcus</taxon>
    </lineage>
</organism>
<keyword evidence="5 13" id="KW-0812">Transmembrane</keyword>
<accession>A0A3N1HSM6</accession>
<reference evidence="14 15" key="1">
    <citation type="journal article" date="2015" name="Stand. Genomic Sci.">
        <title>Genomic Encyclopedia of Bacterial and Archaeal Type Strains, Phase III: the genomes of soil and plant-associated and newly described type strains.</title>
        <authorList>
            <person name="Whitman W.B."/>
            <person name="Woyke T."/>
            <person name="Klenk H.P."/>
            <person name="Zhou Y."/>
            <person name="Lilburn T.G."/>
            <person name="Beck B.J."/>
            <person name="De Vos P."/>
            <person name="Vandamme P."/>
            <person name="Eisen J.A."/>
            <person name="Garrity G."/>
            <person name="Hugenholtz P."/>
            <person name="Kyrpides N.C."/>
        </authorList>
    </citation>
    <scope>NUCLEOTIDE SEQUENCE [LARGE SCALE GENOMIC DNA]</scope>
    <source>
        <strain evidence="14 15">CECT 7306</strain>
    </source>
</reference>
<comment type="function">
    <text evidence="11">Mediates influx of magnesium ions. Alternates between open and closed states. Activated by low cytoplasmic Mg(2+) levels. Inactive when cytoplasmic Mg(2+) levels are high.</text>
</comment>
<comment type="similarity">
    <text evidence="2">Belongs to the CorA metal ion transporter (MIT) (TC 1.A.35) family.</text>
</comment>
<feature type="transmembrane region" description="Helical" evidence="13">
    <location>
        <begin position="325"/>
        <end position="345"/>
    </location>
</feature>
<sequence>MAVTAVVRTCDGSTLSPPRDARPPEGPEAARSALAAAVEAHRRDGGYVWVHLDDPGPDDLAGVDAALGVHPLAVEDLTAGRQRPKLERYLGEHGGSLVLSLRPVTLDRPGSPHAAVETGEALVVVGDAWVLSVSRGDDADVVPRAAARLGEEGRAAGGPGPDLGPVAVLHAVVDVVADDAVAVAVALEDEVQRLEERVFSTDRGAGTTAHIYALKREVLELGRAVRPLVEPTRRLWQGDLELVPHGARVFLRDVADHVLQAAESADGSDRQLGDVHSAHLAQVGLQQNEDARRISAWAALFAVPTLVAGVYGMNFVHMPELQWRYGYPGALLLMVVACLLLHRAFRRSGWL</sequence>
<dbReference type="Proteomes" id="UP000276232">
    <property type="component" value="Unassembled WGS sequence"/>
</dbReference>
<feature type="region of interest" description="Disordered" evidence="12">
    <location>
        <begin position="1"/>
        <end position="28"/>
    </location>
</feature>
<evidence type="ECO:0000256" key="10">
    <source>
        <dbReference type="ARBA" id="ARBA00034269"/>
    </source>
</evidence>
<evidence type="ECO:0000256" key="8">
    <source>
        <dbReference type="ARBA" id="ARBA00023065"/>
    </source>
</evidence>
<evidence type="ECO:0000256" key="4">
    <source>
        <dbReference type="ARBA" id="ARBA00022475"/>
    </source>
</evidence>
<dbReference type="InParanoid" id="A0A3N1HSM6"/>
<dbReference type="FunFam" id="1.20.58.340:FF:000004">
    <property type="entry name" value="Magnesium transport protein CorA"/>
    <property type="match status" value="1"/>
</dbReference>
<evidence type="ECO:0000256" key="5">
    <source>
        <dbReference type="ARBA" id="ARBA00022692"/>
    </source>
</evidence>
<keyword evidence="6" id="KW-0460">Magnesium</keyword>
<keyword evidence="7 13" id="KW-1133">Transmembrane helix</keyword>
<dbReference type="Pfam" id="PF01544">
    <property type="entry name" value="CorA"/>
    <property type="match status" value="1"/>
</dbReference>
<evidence type="ECO:0000256" key="11">
    <source>
        <dbReference type="ARBA" id="ARBA00045497"/>
    </source>
</evidence>
<dbReference type="SUPFAM" id="SSF143865">
    <property type="entry name" value="CorA soluble domain-like"/>
    <property type="match status" value="1"/>
</dbReference>
<dbReference type="RefSeq" id="WP_158674152.1">
    <property type="nucleotide sequence ID" value="NZ_RJKN01000001.1"/>
</dbReference>
<evidence type="ECO:0000256" key="9">
    <source>
        <dbReference type="ARBA" id="ARBA00023136"/>
    </source>
</evidence>
<gene>
    <name evidence="14" type="ORF">EDC03_0090</name>
</gene>
<comment type="catalytic activity">
    <reaction evidence="10">
        <text>Mg(2+)(in) = Mg(2+)(out)</text>
        <dbReference type="Rhea" id="RHEA:29827"/>
        <dbReference type="ChEBI" id="CHEBI:18420"/>
    </reaction>
</comment>
<keyword evidence="4" id="KW-1003">Cell membrane</keyword>
<protein>
    <submittedName>
        <fullName evidence="14">Magnesium transporter</fullName>
    </submittedName>
</protein>
<keyword evidence="9 13" id="KW-0472">Membrane</keyword>
<dbReference type="InterPro" id="IPR045863">
    <property type="entry name" value="CorA_TM1_TM2"/>
</dbReference>
<proteinExistence type="inferred from homology"/>
<evidence type="ECO:0000256" key="3">
    <source>
        <dbReference type="ARBA" id="ARBA00022448"/>
    </source>
</evidence>
<comment type="caution">
    <text evidence="14">The sequence shown here is derived from an EMBL/GenBank/DDBJ whole genome shotgun (WGS) entry which is preliminary data.</text>
</comment>
<feature type="transmembrane region" description="Helical" evidence="13">
    <location>
        <begin position="294"/>
        <end position="313"/>
    </location>
</feature>
<comment type="subcellular location">
    <subcellularLocation>
        <location evidence="1">Cell membrane</location>
        <topology evidence="1">Multi-pass membrane protein</topology>
    </subcellularLocation>
</comment>
<keyword evidence="8" id="KW-0406">Ion transport</keyword>
<evidence type="ECO:0000256" key="1">
    <source>
        <dbReference type="ARBA" id="ARBA00004651"/>
    </source>
</evidence>
<name>A0A3N1HSM6_9ACTN</name>
<keyword evidence="15" id="KW-1185">Reference proteome</keyword>
<evidence type="ECO:0000313" key="15">
    <source>
        <dbReference type="Proteomes" id="UP000276232"/>
    </source>
</evidence>
<dbReference type="InterPro" id="IPR002523">
    <property type="entry name" value="MgTranspt_CorA/ZnTranspt_ZntB"/>
</dbReference>
<evidence type="ECO:0000256" key="13">
    <source>
        <dbReference type="SAM" id="Phobius"/>
    </source>
</evidence>
<dbReference type="GO" id="GO:0015087">
    <property type="term" value="F:cobalt ion transmembrane transporter activity"/>
    <property type="evidence" value="ECO:0007669"/>
    <property type="project" value="TreeGrafter"/>
</dbReference>
<dbReference type="Gene3D" id="3.30.460.20">
    <property type="entry name" value="CorA soluble domain-like"/>
    <property type="match status" value="1"/>
</dbReference>
<dbReference type="GO" id="GO:0000287">
    <property type="term" value="F:magnesium ion binding"/>
    <property type="evidence" value="ECO:0007669"/>
    <property type="project" value="TreeGrafter"/>
</dbReference>
<dbReference type="PANTHER" id="PTHR46494:SF1">
    <property type="entry name" value="CORA FAMILY METAL ION TRANSPORTER (EUROFUNG)"/>
    <property type="match status" value="1"/>
</dbReference>
<evidence type="ECO:0000313" key="14">
    <source>
        <dbReference type="EMBL" id="ROP45487.1"/>
    </source>
</evidence>
<dbReference type="CDD" id="cd12830">
    <property type="entry name" value="MtCorA-like"/>
    <property type="match status" value="1"/>
</dbReference>
<evidence type="ECO:0000256" key="2">
    <source>
        <dbReference type="ARBA" id="ARBA00009765"/>
    </source>
</evidence>